<proteinExistence type="predicted"/>
<dbReference type="Pfam" id="PF12833">
    <property type="entry name" value="HTH_18"/>
    <property type="match status" value="1"/>
</dbReference>
<dbReference type="SUPFAM" id="SSF46689">
    <property type="entry name" value="Homeodomain-like"/>
    <property type="match status" value="1"/>
</dbReference>
<feature type="domain" description="HTH araC/xylS-type" evidence="7">
    <location>
        <begin position="215"/>
        <end position="316"/>
    </location>
</feature>
<keyword evidence="3" id="KW-0238">DNA-binding</keyword>
<dbReference type="InterPro" id="IPR009057">
    <property type="entry name" value="Homeodomain-like_sf"/>
</dbReference>
<name>A0A2R3ISV4_9PSED</name>
<dbReference type="SUPFAM" id="SSF51215">
    <property type="entry name" value="Regulatory protein AraC"/>
    <property type="match status" value="1"/>
</dbReference>
<dbReference type="PANTHER" id="PTHR46796:SF6">
    <property type="entry name" value="ARAC SUBFAMILY"/>
    <property type="match status" value="1"/>
</dbReference>
<dbReference type="GO" id="GO:0003700">
    <property type="term" value="F:DNA-binding transcription factor activity"/>
    <property type="evidence" value="ECO:0007669"/>
    <property type="project" value="InterPro"/>
</dbReference>
<gene>
    <name evidence="8" type="ORF">CSB93_4003</name>
</gene>
<protein>
    <submittedName>
        <fullName evidence="8">Helix-turn-helix domain protein</fullName>
    </submittedName>
</protein>
<dbReference type="EMBL" id="CP027169">
    <property type="protein sequence ID" value="AVK04913.1"/>
    <property type="molecule type" value="Genomic_DNA"/>
</dbReference>
<evidence type="ECO:0000256" key="1">
    <source>
        <dbReference type="ARBA" id="ARBA00004496"/>
    </source>
</evidence>
<keyword evidence="5" id="KW-0804">Transcription</keyword>
<dbReference type="Pfam" id="PF14525">
    <property type="entry name" value="AraC_binding_2"/>
    <property type="match status" value="1"/>
</dbReference>
<evidence type="ECO:0000313" key="9">
    <source>
        <dbReference type="Proteomes" id="UP000238390"/>
    </source>
</evidence>
<dbReference type="Proteomes" id="UP000238390">
    <property type="component" value="Chromosome"/>
</dbReference>
<organism evidence="8 9">
    <name type="scientific">Pseudomonas paraeruginosa</name>
    <dbReference type="NCBI Taxonomy" id="2994495"/>
    <lineage>
        <taxon>Bacteria</taxon>
        <taxon>Pseudomonadati</taxon>
        <taxon>Pseudomonadota</taxon>
        <taxon>Gammaproteobacteria</taxon>
        <taxon>Pseudomonadales</taxon>
        <taxon>Pseudomonadaceae</taxon>
        <taxon>Pseudomonas</taxon>
    </lineage>
</organism>
<dbReference type="GO" id="GO:0005737">
    <property type="term" value="C:cytoplasm"/>
    <property type="evidence" value="ECO:0007669"/>
    <property type="project" value="UniProtKB-SubCell"/>
</dbReference>
<evidence type="ECO:0000256" key="4">
    <source>
        <dbReference type="ARBA" id="ARBA00023159"/>
    </source>
</evidence>
<dbReference type="InterPro" id="IPR018060">
    <property type="entry name" value="HTH_AraC"/>
</dbReference>
<dbReference type="SMART" id="SM00342">
    <property type="entry name" value="HTH_ARAC"/>
    <property type="match status" value="1"/>
</dbReference>
<evidence type="ECO:0000256" key="2">
    <source>
        <dbReference type="ARBA" id="ARBA00023015"/>
    </source>
</evidence>
<keyword evidence="2" id="KW-0805">Transcription regulation</keyword>
<evidence type="ECO:0000256" key="6">
    <source>
        <dbReference type="ARBA" id="ARBA00037345"/>
    </source>
</evidence>
<dbReference type="AlphaFoldDB" id="A0A2R3ISV4"/>
<accession>A0A2R3ISV4</accession>
<comment type="subcellular location">
    <subcellularLocation>
        <location evidence="1">Cytoplasm</location>
    </subcellularLocation>
</comment>
<evidence type="ECO:0000256" key="3">
    <source>
        <dbReference type="ARBA" id="ARBA00023125"/>
    </source>
</evidence>
<dbReference type="InterPro" id="IPR018062">
    <property type="entry name" value="HTH_AraC-typ_CS"/>
</dbReference>
<reference evidence="8 9" key="1">
    <citation type="submission" date="2018-02" db="EMBL/GenBank/DDBJ databases">
        <title>FDA/CDC Antimicrobial Resistant Isolate Bank Genome Sequencing.</title>
        <authorList>
            <person name="Benahmed F.H."/>
            <person name="Lutgring J.D."/>
            <person name="Yoo B."/>
            <person name="Machado M."/>
            <person name="Brown A."/>
            <person name="McAllister G."/>
            <person name="Perry A."/>
            <person name="Halpin A.L."/>
            <person name="Vavikolanu K."/>
            <person name="Ott S."/>
            <person name="Zhao X."/>
            <person name="Tallon L.J."/>
            <person name="Sadzewicz L."/>
            <person name="Aluvathingal J."/>
            <person name="Nadendla S."/>
            <person name="Voskania-kordi A."/>
            <person name="Simonyan V."/>
            <person name="Patel J."/>
            <person name="Shawar R.M."/>
        </authorList>
    </citation>
    <scope>NUCLEOTIDE SEQUENCE [LARGE SCALE GENOMIC DNA]</scope>
    <source>
        <strain evidence="8 9">AR_0356</strain>
    </source>
</reference>
<keyword evidence="4" id="KW-0010">Activator</keyword>
<sequence>MNASLLSERSRVFERADPHAVSGYVNQHVGSHRIRLPASGRPRASLDHRTFASLDLCRISYGAAVRVTSPALESIFHLQILLRGHCLWRGGGQEHALAPGELLLINPDDPVDLTYSADCEKFIVKLPCALLEAICAEQRWRHPGQGVRFLQQRYRLEQLEGFVGLLALVCREAEAGERLARVDSHFEQILGSKLLTLLKTNVSREDPGDARGVFARIDAYIRRHLQDDIEVAALAGQAHMSPRALYALFERQCGESPLQYIRRLRLERIRACLADPDCAVRNVTALALDFGFAHLGRFAEQYRRQFGELPSETLRRRAGNGQRSAGNG</sequence>
<dbReference type="RefSeq" id="WP_012075547.1">
    <property type="nucleotide sequence ID" value="NZ_CP027169.1"/>
</dbReference>
<dbReference type="InterPro" id="IPR037923">
    <property type="entry name" value="HTH-like"/>
</dbReference>
<evidence type="ECO:0000256" key="5">
    <source>
        <dbReference type="ARBA" id="ARBA00023163"/>
    </source>
</evidence>
<dbReference type="PANTHER" id="PTHR46796">
    <property type="entry name" value="HTH-TYPE TRANSCRIPTIONAL ACTIVATOR RHAS-RELATED"/>
    <property type="match status" value="1"/>
</dbReference>
<evidence type="ECO:0000259" key="7">
    <source>
        <dbReference type="PROSITE" id="PS01124"/>
    </source>
</evidence>
<evidence type="ECO:0000313" key="8">
    <source>
        <dbReference type="EMBL" id="AVK04913.1"/>
    </source>
</evidence>
<dbReference type="Gene3D" id="1.10.10.60">
    <property type="entry name" value="Homeodomain-like"/>
    <property type="match status" value="1"/>
</dbReference>
<dbReference type="GO" id="GO:0009893">
    <property type="term" value="P:positive regulation of metabolic process"/>
    <property type="evidence" value="ECO:0007669"/>
    <property type="project" value="UniProtKB-ARBA"/>
</dbReference>
<dbReference type="GO" id="GO:0043565">
    <property type="term" value="F:sequence-specific DNA binding"/>
    <property type="evidence" value="ECO:0007669"/>
    <property type="project" value="InterPro"/>
</dbReference>
<dbReference type="PROSITE" id="PS00041">
    <property type="entry name" value="HTH_ARAC_FAMILY_1"/>
    <property type="match status" value="1"/>
</dbReference>
<dbReference type="PROSITE" id="PS01124">
    <property type="entry name" value="HTH_ARAC_FAMILY_2"/>
    <property type="match status" value="1"/>
</dbReference>
<dbReference type="InterPro" id="IPR050204">
    <property type="entry name" value="AraC_XylS_family_regulators"/>
</dbReference>
<dbReference type="InterPro" id="IPR035418">
    <property type="entry name" value="AraC-bd_2"/>
</dbReference>
<keyword evidence="9" id="KW-1185">Reference proteome</keyword>
<comment type="function">
    <text evidence="6">Regulatory protein of the TOL plasmid xyl operons. XylS activates the xylXYZLTEGFJQKIH operon required for the degradation of toluene, m-xylene and p-xylene.</text>
</comment>